<dbReference type="AlphaFoldDB" id="A0A4D7QQN4"/>
<evidence type="ECO:0000256" key="1">
    <source>
        <dbReference type="SAM" id="Phobius"/>
    </source>
</evidence>
<name>A0A4D7QQN4_9HYPH</name>
<dbReference type="Proteomes" id="UP000298588">
    <property type="component" value="Chromosome"/>
</dbReference>
<keyword evidence="1" id="KW-0472">Membrane</keyword>
<evidence type="ECO:0000313" key="3">
    <source>
        <dbReference type="Proteomes" id="UP000298588"/>
    </source>
</evidence>
<reference evidence="2 3" key="1">
    <citation type="submission" date="2019-04" db="EMBL/GenBank/DDBJ databases">
        <title>Phreatobacter aquaticus sp. nov.</title>
        <authorList>
            <person name="Choi A."/>
            <person name="Baek K."/>
        </authorList>
    </citation>
    <scope>NUCLEOTIDE SEQUENCE [LARGE SCALE GENOMIC DNA]</scope>
    <source>
        <strain evidence="2 3">NMCR1094</strain>
    </source>
</reference>
<keyword evidence="1" id="KW-1133">Transmembrane helix</keyword>
<protein>
    <submittedName>
        <fullName evidence="2">Uncharacterized protein</fullName>
    </submittedName>
</protein>
<dbReference type="KEGG" id="paqt:E8L99_22340"/>
<organism evidence="2 3">
    <name type="scientific">Phreatobacter aquaticus</name>
    <dbReference type="NCBI Taxonomy" id="2570229"/>
    <lineage>
        <taxon>Bacteria</taxon>
        <taxon>Pseudomonadati</taxon>
        <taxon>Pseudomonadota</taxon>
        <taxon>Alphaproteobacteria</taxon>
        <taxon>Hyphomicrobiales</taxon>
        <taxon>Phreatobacteraceae</taxon>
        <taxon>Phreatobacter</taxon>
    </lineage>
</organism>
<proteinExistence type="predicted"/>
<keyword evidence="3" id="KW-1185">Reference proteome</keyword>
<evidence type="ECO:0000313" key="2">
    <source>
        <dbReference type="EMBL" id="QCK88303.1"/>
    </source>
</evidence>
<feature type="transmembrane region" description="Helical" evidence="1">
    <location>
        <begin position="55"/>
        <end position="80"/>
    </location>
</feature>
<keyword evidence="1" id="KW-0812">Transmembrane</keyword>
<dbReference type="RefSeq" id="WP_137101630.1">
    <property type="nucleotide sequence ID" value="NZ_CP039865.1"/>
</dbReference>
<dbReference type="EMBL" id="CP039865">
    <property type="protein sequence ID" value="QCK88303.1"/>
    <property type="molecule type" value="Genomic_DNA"/>
</dbReference>
<sequence>MTMPAQPAGPQGYAAPGYAAPTYAPAAYPVAQPVTITSIDVPFGRLVMFFFKAMLAALPAFIAAAIVIRIVFGLIFWLFGGWRYGYSGWL</sequence>
<accession>A0A4D7QQN4</accession>
<gene>
    <name evidence="2" type="ORF">E8L99_22340</name>
</gene>